<gene>
    <name evidence="3" type="ORF">JOF56_006950</name>
</gene>
<evidence type="ECO:0000313" key="3">
    <source>
        <dbReference type="EMBL" id="MBP2326565.1"/>
    </source>
</evidence>
<feature type="transmembrane region" description="Helical" evidence="1">
    <location>
        <begin position="433"/>
        <end position="450"/>
    </location>
</feature>
<dbReference type="Proteomes" id="UP001519332">
    <property type="component" value="Unassembled WGS sequence"/>
</dbReference>
<keyword evidence="1" id="KW-0472">Membrane</keyword>
<feature type="domain" description="Novel STAND NTPase 1" evidence="2">
    <location>
        <begin position="7"/>
        <end position="355"/>
    </location>
</feature>
<sequence>MSRTSNPYIGPRAFRTTEKLPNRDREASELVNLVLAERVVLLHAPSGAGKTSLIQTSVMKQLQDLKFTPTAALRVQCPRPSVGNCNRYVFSLALNLLGPDEVGLERLAGMSLSQVLGHAIGKRDYRVIVIDQLEEILTLDPSDLPAKEEFFCQLGEAIEKHSLWALLAVREDYLGGMERFLQFIPGQMRMTYRLDFLGREDALAAVRNPALERGVEFPDAVAEQLVDRLAGNGGFVEPFQLQVVCRQLWRDRNPAAATIEVSEVEEVDIDRALGKYYSRCVADIVAKANVPERVIRDWFEYALIKDCLRVQTMRGPDVGDLEQEVLSRLEEMYLIRGDTRAQTRWYELAHDRLVGVVLENNQSWQLHHLDSWQVAAYEWDRHGRDPSFLLPKKKLNYAPLSVSRLLEHEQAFLHESSKGVKWRAKLAATMTRVLVPLVLIELVVIILLVVL</sequence>
<evidence type="ECO:0000256" key="1">
    <source>
        <dbReference type="SAM" id="Phobius"/>
    </source>
</evidence>
<keyword evidence="1" id="KW-0812">Transmembrane</keyword>
<organism evidence="3 4">
    <name type="scientific">Kibdelosporangium banguiense</name>
    <dbReference type="NCBI Taxonomy" id="1365924"/>
    <lineage>
        <taxon>Bacteria</taxon>
        <taxon>Bacillati</taxon>
        <taxon>Actinomycetota</taxon>
        <taxon>Actinomycetes</taxon>
        <taxon>Pseudonocardiales</taxon>
        <taxon>Pseudonocardiaceae</taxon>
        <taxon>Kibdelosporangium</taxon>
    </lineage>
</organism>
<dbReference type="Pfam" id="PF20703">
    <property type="entry name" value="nSTAND1"/>
    <property type="match status" value="1"/>
</dbReference>
<reference evidence="3 4" key="1">
    <citation type="submission" date="2021-03" db="EMBL/GenBank/DDBJ databases">
        <title>Sequencing the genomes of 1000 actinobacteria strains.</title>
        <authorList>
            <person name="Klenk H.-P."/>
        </authorList>
    </citation>
    <scope>NUCLEOTIDE SEQUENCE [LARGE SCALE GENOMIC DNA]</scope>
    <source>
        <strain evidence="3 4">DSM 46670</strain>
    </source>
</reference>
<protein>
    <recommendedName>
        <fullName evidence="2">Novel STAND NTPase 1 domain-containing protein</fullName>
    </recommendedName>
</protein>
<dbReference type="InterPro" id="IPR027417">
    <property type="entry name" value="P-loop_NTPase"/>
</dbReference>
<name>A0ABS4TQ82_9PSEU</name>
<comment type="caution">
    <text evidence="3">The sequence shown here is derived from an EMBL/GenBank/DDBJ whole genome shotgun (WGS) entry which is preliminary data.</text>
</comment>
<dbReference type="RefSeq" id="WP_209643617.1">
    <property type="nucleotide sequence ID" value="NZ_JAGINW010000001.1"/>
</dbReference>
<keyword evidence="4" id="KW-1185">Reference proteome</keyword>
<evidence type="ECO:0000313" key="4">
    <source>
        <dbReference type="Proteomes" id="UP001519332"/>
    </source>
</evidence>
<dbReference type="InterPro" id="IPR049052">
    <property type="entry name" value="nSTAND1"/>
</dbReference>
<accession>A0ABS4TQ82</accession>
<dbReference type="EMBL" id="JAGINW010000001">
    <property type="protein sequence ID" value="MBP2326565.1"/>
    <property type="molecule type" value="Genomic_DNA"/>
</dbReference>
<keyword evidence="1" id="KW-1133">Transmembrane helix</keyword>
<evidence type="ECO:0000259" key="2">
    <source>
        <dbReference type="Pfam" id="PF20703"/>
    </source>
</evidence>
<dbReference type="SUPFAM" id="SSF52540">
    <property type="entry name" value="P-loop containing nucleoside triphosphate hydrolases"/>
    <property type="match status" value="1"/>
</dbReference>
<proteinExistence type="predicted"/>